<dbReference type="AlphaFoldDB" id="A0A0F9VNT4"/>
<dbReference type="GO" id="GO:0030313">
    <property type="term" value="C:cell envelope"/>
    <property type="evidence" value="ECO:0007669"/>
    <property type="project" value="UniProtKB-SubCell"/>
</dbReference>
<dbReference type="Gene3D" id="1.20.1420.20">
    <property type="entry name" value="M75 peptidase, HXXE motif"/>
    <property type="match status" value="1"/>
</dbReference>
<reference evidence="4" key="1">
    <citation type="journal article" date="2015" name="Nature">
        <title>Complex archaea that bridge the gap between prokaryotes and eukaryotes.</title>
        <authorList>
            <person name="Spang A."/>
            <person name="Saw J.H."/>
            <person name="Jorgensen S.L."/>
            <person name="Zaremba-Niedzwiedzka K."/>
            <person name="Martijn J."/>
            <person name="Lind A.E."/>
            <person name="van Eijk R."/>
            <person name="Schleper C."/>
            <person name="Guy L."/>
            <person name="Ettema T.J."/>
        </authorList>
    </citation>
    <scope>NUCLEOTIDE SEQUENCE</scope>
</reference>
<keyword evidence="2" id="KW-0732">Signal</keyword>
<protein>
    <recommendedName>
        <fullName evidence="3">Imelysin-like domain-containing protein</fullName>
    </recommendedName>
</protein>
<dbReference type="InterPro" id="IPR034984">
    <property type="entry name" value="Imelysin-like_IPPA"/>
</dbReference>
<accession>A0A0F9VNT4</accession>
<comment type="subcellular location">
    <subcellularLocation>
        <location evidence="1">Cell envelope</location>
    </subcellularLocation>
</comment>
<sequence>MTLLHRIGCCTLLTLACASAAQAETPRAAWHAQIGHGYSQLADATSELEKTAGSYCEAPSPANLQQLKETWLAAFSAWQAVRFVGFGPIEENTRAWKFQFWPDPKNLTASKVDYWLNSDKSITAEAVGKDSVALQGFPAVEYLLYDERITATDKALPAERSCALMTAISSNLDANADSLNADWAALEERYLSVEDYDSGTLQSAMQSLELIADWRLAGPIGQRSNSKPNPYVADAWRSGQSLNTLHASLKGLSDYFVPGLNLLLAETDQIALAEQFSQQLNKTLAHFDQLPSDIAPLMETEEGQKSLKALLDDVNATKALLTGPISGALSVVRGFNSSDGD</sequence>
<feature type="domain" description="Imelysin-like" evidence="3">
    <location>
        <begin position="37"/>
        <end position="320"/>
    </location>
</feature>
<dbReference type="EMBL" id="LAZR01000034">
    <property type="protein sequence ID" value="KKO01568.1"/>
    <property type="molecule type" value="Genomic_DNA"/>
</dbReference>
<evidence type="ECO:0000256" key="2">
    <source>
        <dbReference type="ARBA" id="ARBA00022729"/>
    </source>
</evidence>
<dbReference type="PROSITE" id="PS51257">
    <property type="entry name" value="PROKAR_LIPOPROTEIN"/>
    <property type="match status" value="1"/>
</dbReference>
<evidence type="ECO:0000259" key="3">
    <source>
        <dbReference type="Pfam" id="PF09375"/>
    </source>
</evidence>
<dbReference type="InterPro" id="IPR038352">
    <property type="entry name" value="Imelysin_sf"/>
</dbReference>
<gene>
    <name evidence="4" type="ORF">LCGC14_0113720</name>
</gene>
<proteinExistence type="predicted"/>
<dbReference type="CDD" id="cd14659">
    <property type="entry name" value="Imelysin-like_IPPA"/>
    <property type="match status" value="1"/>
</dbReference>
<dbReference type="Pfam" id="PF09375">
    <property type="entry name" value="Peptidase_M75"/>
    <property type="match status" value="1"/>
</dbReference>
<organism evidence="4">
    <name type="scientific">marine sediment metagenome</name>
    <dbReference type="NCBI Taxonomy" id="412755"/>
    <lineage>
        <taxon>unclassified sequences</taxon>
        <taxon>metagenomes</taxon>
        <taxon>ecological metagenomes</taxon>
    </lineage>
</organism>
<evidence type="ECO:0000313" key="4">
    <source>
        <dbReference type="EMBL" id="KKO01568.1"/>
    </source>
</evidence>
<evidence type="ECO:0000256" key="1">
    <source>
        <dbReference type="ARBA" id="ARBA00004196"/>
    </source>
</evidence>
<comment type="caution">
    <text evidence="4">The sequence shown here is derived from an EMBL/GenBank/DDBJ whole genome shotgun (WGS) entry which is preliminary data.</text>
</comment>
<dbReference type="InterPro" id="IPR018976">
    <property type="entry name" value="Imelysin-like"/>
</dbReference>
<name>A0A0F9VNT4_9ZZZZ</name>